<reference evidence="8" key="3">
    <citation type="submission" date="2020-06" db="EMBL/GenBank/DDBJ databases">
        <title>Helianthus annuus Genome sequencing and assembly Release 2.</title>
        <authorList>
            <person name="Gouzy J."/>
            <person name="Langlade N."/>
            <person name="Munos S."/>
        </authorList>
    </citation>
    <scope>NUCLEOTIDE SEQUENCE</scope>
    <source>
        <tissue evidence="8">Leaves</tissue>
    </source>
</reference>
<name>A0A251TZK2_HELAN</name>
<dbReference type="GO" id="GO:0000981">
    <property type="term" value="F:DNA-binding transcription factor activity, RNA polymerase II-specific"/>
    <property type="evidence" value="ECO:0000318"/>
    <property type="project" value="GO_Central"/>
</dbReference>
<dbReference type="PROSITE" id="PS50888">
    <property type="entry name" value="BHLH"/>
    <property type="match status" value="1"/>
</dbReference>
<dbReference type="GO" id="GO:0006357">
    <property type="term" value="P:regulation of transcription by RNA polymerase II"/>
    <property type="evidence" value="ECO:0000318"/>
    <property type="project" value="GO_Central"/>
</dbReference>
<protein>
    <submittedName>
        <fullName evidence="9">Putative myc-type, basic helix-loop-helix (BHLH) domain-containing protein</fullName>
    </submittedName>
    <submittedName>
        <fullName evidence="8">Transcription factor bHLH family</fullName>
    </submittedName>
</protein>
<comment type="subcellular location">
    <subcellularLocation>
        <location evidence="1">Nucleus</location>
    </subcellularLocation>
</comment>
<feature type="compositionally biased region" description="Polar residues" evidence="6">
    <location>
        <begin position="222"/>
        <end position="231"/>
    </location>
</feature>
<feature type="compositionally biased region" description="Basic and acidic residues" evidence="6">
    <location>
        <begin position="212"/>
        <end position="221"/>
    </location>
</feature>
<dbReference type="InterPro" id="IPR036638">
    <property type="entry name" value="HLH_DNA-bd_sf"/>
</dbReference>
<dbReference type="GO" id="GO:0048766">
    <property type="term" value="P:root hair initiation"/>
    <property type="evidence" value="ECO:0007669"/>
    <property type="project" value="UniProtKB-ARBA"/>
</dbReference>
<organism evidence="9 10">
    <name type="scientific">Helianthus annuus</name>
    <name type="common">Common sunflower</name>
    <dbReference type="NCBI Taxonomy" id="4232"/>
    <lineage>
        <taxon>Eukaryota</taxon>
        <taxon>Viridiplantae</taxon>
        <taxon>Streptophyta</taxon>
        <taxon>Embryophyta</taxon>
        <taxon>Tracheophyta</taxon>
        <taxon>Spermatophyta</taxon>
        <taxon>Magnoliopsida</taxon>
        <taxon>eudicotyledons</taxon>
        <taxon>Gunneridae</taxon>
        <taxon>Pentapetalae</taxon>
        <taxon>asterids</taxon>
        <taxon>campanulids</taxon>
        <taxon>Asterales</taxon>
        <taxon>Asteraceae</taxon>
        <taxon>Asteroideae</taxon>
        <taxon>Heliantheae alliance</taxon>
        <taxon>Heliantheae</taxon>
        <taxon>Helianthus</taxon>
    </lineage>
</organism>
<dbReference type="GO" id="GO:0000978">
    <property type="term" value="F:RNA polymerase II cis-regulatory region sequence-specific DNA binding"/>
    <property type="evidence" value="ECO:0000318"/>
    <property type="project" value="GO_Central"/>
</dbReference>
<keyword evidence="2" id="KW-0805">Transcription regulation</keyword>
<dbReference type="SMART" id="SM00353">
    <property type="entry name" value="HLH"/>
    <property type="match status" value="1"/>
</dbReference>
<proteinExistence type="predicted"/>
<evidence type="ECO:0000256" key="1">
    <source>
        <dbReference type="ARBA" id="ARBA00004123"/>
    </source>
</evidence>
<evidence type="ECO:0000256" key="3">
    <source>
        <dbReference type="ARBA" id="ARBA00023125"/>
    </source>
</evidence>
<evidence type="ECO:0000259" key="7">
    <source>
        <dbReference type="PROSITE" id="PS50888"/>
    </source>
</evidence>
<dbReference type="InParanoid" id="A0A251TZK2"/>
<accession>A0A251TZK2</accession>
<reference evidence="9" key="2">
    <citation type="submission" date="2017-02" db="EMBL/GenBank/DDBJ databases">
        <title>Sunflower complete genome.</title>
        <authorList>
            <person name="Langlade N."/>
            <person name="Munos S."/>
        </authorList>
    </citation>
    <scope>NUCLEOTIDE SEQUENCE [LARGE SCALE GENOMIC DNA]</scope>
    <source>
        <tissue evidence="9">Leaves</tissue>
    </source>
</reference>
<evidence type="ECO:0000313" key="10">
    <source>
        <dbReference type="Proteomes" id="UP000215914"/>
    </source>
</evidence>
<evidence type="ECO:0000313" key="9">
    <source>
        <dbReference type="EMBL" id="OTG16006.1"/>
    </source>
</evidence>
<dbReference type="SUPFAM" id="SSF47459">
    <property type="entry name" value="HLH, helix-loop-helix DNA-binding domain"/>
    <property type="match status" value="1"/>
</dbReference>
<dbReference type="PANTHER" id="PTHR16223:SF363">
    <property type="entry name" value="MYC-TYPE, BASIC HELIX-LOOP-HELIX (BHLH) DOMAIN-CONTAINING PROTEIN-RELATED"/>
    <property type="match status" value="1"/>
</dbReference>
<dbReference type="Gramene" id="mRNA:HanXRQr2_Chr09g0403721">
    <property type="protein sequence ID" value="mRNA:HanXRQr2_Chr09g0403721"/>
    <property type="gene ID" value="HanXRQr2_Chr09g0403721"/>
</dbReference>
<dbReference type="OMA" id="WPSAKES"/>
<reference evidence="8 10" key="1">
    <citation type="journal article" date="2017" name="Nature">
        <title>The sunflower genome provides insights into oil metabolism, flowering and Asterid evolution.</title>
        <authorList>
            <person name="Badouin H."/>
            <person name="Gouzy J."/>
            <person name="Grassa C.J."/>
            <person name="Murat F."/>
            <person name="Staton S.E."/>
            <person name="Cottret L."/>
            <person name="Lelandais-Briere C."/>
            <person name="Owens G.L."/>
            <person name="Carrere S."/>
            <person name="Mayjonade B."/>
            <person name="Legrand L."/>
            <person name="Gill N."/>
            <person name="Kane N.C."/>
            <person name="Bowers J.E."/>
            <person name="Hubner S."/>
            <person name="Bellec A."/>
            <person name="Berard A."/>
            <person name="Berges H."/>
            <person name="Blanchet N."/>
            <person name="Boniface M.C."/>
            <person name="Brunel D."/>
            <person name="Catrice O."/>
            <person name="Chaidir N."/>
            <person name="Claudel C."/>
            <person name="Donnadieu C."/>
            <person name="Faraut T."/>
            <person name="Fievet G."/>
            <person name="Helmstetter N."/>
            <person name="King M."/>
            <person name="Knapp S.J."/>
            <person name="Lai Z."/>
            <person name="Le Paslier M.C."/>
            <person name="Lippi Y."/>
            <person name="Lorenzon L."/>
            <person name="Mandel J.R."/>
            <person name="Marage G."/>
            <person name="Marchand G."/>
            <person name="Marquand E."/>
            <person name="Bret-Mestries E."/>
            <person name="Morien E."/>
            <person name="Nambeesan S."/>
            <person name="Nguyen T."/>
            <person name="Pegot-Espagnet P."/>
            <person name="Pouilly N."/>
            <person name="Raftis F."/>
            <person name="Sallet E."/>
            <person name="Schiex T."/>
            <person name="Thomas J."/>
            <person name="Vandecasteele C."/>
            <person name="Vares D."/>
            <person name="Vear F."/>
            <person name="Vautrin S."/>
            <person name="Crespi M."/>
            <person name="Mangin B."/>
            <person name="Burke J.M."/>
            <person name="Salse J."/>
            <person name="Munos S."/>
            <person name="Vincourt P."/>
            <person name="Rieseberg L.H."/>
            <person name="Langlade N.B."/>
        </authorList>
    </citation>
    <scope>NUCLEOTIDE SEQUENCE [LARGE SCALE GENOMIC DNA]</scope>
    <source>
        <strain evidence="10">cv. SF193</strain>
        <tissue evidence="8">Leaves</tissue>
    </source>
</reference>
<dbReference type="Pfam" id="PF00010">
    <property type="entry name" value="HLH"/>
    <property type="match status" value="1"/>
</dbReference>
<dbReference type="PANTHER" id="PTHR16223">
    <property type="entry name" value="TRANSCRIPTION FACTOR BHLH83-RELATED"/>
    <property type="match status" value="1"/>
</dbReference>
<dbReference type="AlphaFoldDB" id="A0A251TZK2"/>
<dbReference type="FunCoup" id="A0A251TZK2">
    <property type="interactions" value="92"/>
</dbReference>
<feature type="region of interest" description="Disordered" evidence="6">
    <location>
        <begin position="163"/>
        <end position="268"/>
    </location>
</feature>
<dbReference type="Proteomes" id="UP000215914">
    <property type="component" value="Chromosome 9"/>
</dbReference>
<feature type="domain" description="BHLH" evidence="7">
    <location>
        <begin position="264"/>
        <end position="313"/>
    </location>
</feature>
<keyword evidence="4" id="KW-0804">Transcription</keyword>
<feature type="compositionally biased region" description="Basic and acidic residues" evidence="6">
    <location>
        <begin position="249"/>
        <end position="259"/>
    </location>
</feature>
<gene>
    <name evidence="9" type="ORF">HannXRQ_Chr09g0266671</name>
    <name evidence="8" type="ORF">HanXRQr2_Chr09g0403721</name>
</gene>
<keyword evidence="10" id="KW-1185">Reference proteome</keyword>
<evidence type="ECO:0000256" key="6">
    <source>
        <dbReference type="SAM" id="MobiDB-lite"/>
    </source>
</evidence>
<feature type="compositionally biased region" description="Basic residues" evidence="6">
    <location>
        <begin position="189"/>
        <end position="198"/>
    </location>
</feature>
<dbReference type="CDD" id="cd11454">
    <property type="entry name" value="bHLH_AtIND_like"/>
    <property type="match status" value="1"/>
</dbReference>
<dbReference type="EMBL" id="MNCJ02000324">
    <property type="protein sequence ID" value="KAF5792233.1"/>
    <property type="molecule type" value="Genomic_DNA"/>
</dbReference>
<keyword evidence="5" id="KW-0539">Nucleus</keyword>
<keyword evidence="3" id="KW-0238">DNA-binding</keyword>
<dbReference type="EMBL" id="CM007898">
    <property type="protein sequence ID" value="OTG16006.1"/>
    <property type="molecule type" value="Genomic_DNA"/>
</dbReference>
<dbReference type="FunFam" id="4.10.280.10:FF:000022">
    <property type="entry name" value="Basic helix-loop-helix transcription factor"/>
    <property type="match status" value="1"/>
</dbReference>
<dbReference type="GO" id="GO:0005634">
    <property type="term" value="C:nucleus"/>
    <property type="evidence" value="ECO:0000318"/>
    <property type="project" value="GO_Central"/>
</dbReference>
<dbReference type="InterPro" id="IPR045843">
    <property type="entry name" value="IND-like"/>
</dbReference>
<dbReference type="Gene3D" id="4.10.280.10">
    <property type="entry name" value="Helix-loop-helix DNA-binding domain"/>
    <property type="match status" value="1"/>
</dbReference>
<sequence length="348" mass="39176">MESYGDVFDEEWVNLGSMFFCDQDSNHDGLFSSEHDHGLNLETPILLPNANVSNSSSSCIMEDQIFAYTSDHDINSNLYNCFSQESINASDSPPYLCHNNFQFCPSNTPMEGDSSNFLFLAQVFSDEAEVVEKGRTENSVVQSMPVAGLGNVTPLKRKYEILQLPTEGNTHGKIDHKKKTRVSNDNKNKKNLPPKKIQKMTSVNRNDDDSEETHHNKEKFTNKNSGKRNVQSSSSCSSEDDSNASQELNGRKIVTEKTRAGRGAATDPQSIYARKRRERINERLRILQNLVPNGTKVDISTMLEEAVHYVKFLQLQINLLSSDDKWMYAPIAYNGVDMGLYNNISPTL</sequence>
<dbReference type="GO" id="GO:0046983">
    <property type="term" value="F:protein dimerization activity"/>
    <property type="evidence" value="ECO:0007669"/>
    <property type="project" value="InterPro"/>
</dbReference>
<evidence type="ECO:0000313" key="8">
    <source>
        <dbReference type="EMBL" id="KAF5792233.1"/>
    </source>
</evidence>
<evidence type="ECO:0000256" key="4">
    <source>
        <dbReference type="ARBA" id="ARBA00023163"/>
    </source>
</evidence>
<dbReference type="InterPro" id="IPR011598">
    <property type="entry name" value="bHLH_dom"/>
</dbReference>
<evidence type="ECO:0000256" key="2">
    <source>
        <dbReference type="ARBA" id="ARBA00023015"/>
    </source>
</evidence>
<evidence type="ECO:0000256" key="5">
    <source>
        <dbReference type="ARBA" id="ARBA00023242"/>
    </source>
</evidence>